<evidence type="ECO:0000313" key="4">
    <source>
        <dbReference type="Proteomes" id="UP000558070"/>
    </source>
</evidence>
<protein>
    <submittedName>
        <fullName evidence="2">Uncharacterized protein</fullName>
    </submittedName>
</protein>
<dbReference type="AlphaFoldDB" id="A0A7X1DEL0"/>
<dbReference type="EMBL" id="JAARPH010000003">
    <property type="protein sequence ID" value="MBC1375754.1"/>
    <property type="molecule type" value="Genomic_DNA"/>
</dbReference>
<sequence>MLIKKSITITENDIYEIGATKDYLIINDNYTGIVVYDKECNRKCNIKIDENLLIYQFYTSLLNNFVVIFDAENEKLYVVNLLNHTVKNIDTDTMIFDNYYFVDGDNFILKEDLVEYTLSFEKAKIIKMRVISKTDKQFLIGNSQDEKVFRDEKGRIYYSDEKQNRVELLDNNAIEGFIATNKKNILIYDELKLLTYKNLQFKEKYRIPEEFMLRKALFLTEEVLVLLLNEKKNILKSIIQTYQI</sequence>
<dbReference type="RefSeq" id="WP_185319696.1">
    <property type="nucleotide sequence ID" value="NZ_JAARPH010000003.1"/>
</dbReference>
<gene>
    <name evidence="1" type="ORF">HB839_09465</name>
    <name evidence="2" type="ORF">HCB47_09210</name>
</gene>
<comment type="caution">
    <text evidence="2">The sequence shown here is derived from an EMBL/GenBank/DDBJ whole genome shotgun (WGS) entry which is preliminary data.</text>
</comment>
<evidence type="ECO:0000313" key="3">
    <source>
        <dbReference type="Proteomes" id="UP000518829"/>
    </source>
</evidence>
<name>A0A7X1DEL0_9LIST</name>
<dbReference type="EMBL" id="JAARZO010000003">
    <property type="protein sequence ID" value="MBC2287794.1"/>
    <property type="molecule type" value="Genomic_DNA"/>
</dbReference>
<dbReference type="Proteomes" id="UP000558070">
    <property type="component" value="Unassembled WGS sequence"/>
</dbReference>
<evidence type="ECO:0000313" key="1">
    <source>
        <dbReference type="EMBL" id="MBC1375754.1"/>
    </source>
</evidence>
<dbReference type="Proteomes" id="UP000518829">
    <property type="component" value="Unassembled WGS sequence"/>
</dbReference>
<keyword evidence="3" id="KW-1185">Reference proteome</keyword>
<reference evidence="3 4" key="1">
    <citation type="submission" date="2020-03" db="EMBL/GenBank/DDBJ databases">
        <title>Soil Listeria distribution.</title>
        <authorList>
            <person name="Liao J."/>
            <person name="Wiedmann M."/>
        </authorList>
    </citation>
    <scope>NUCLEOTIDE SEQUENCE [LARGE SCALE GENOMIC DNA]</scope>
    <source>
        <strain evidence="2 4">FSL L7-0072</strain>
        <strain evidence="1 3">FSL L7-1699</strain>
    </source>
</reference>
<accession>A0A7X1DEL0</accession>
<proteinExistence type="predicted"/>
<evidence type="ECO:0000313" key="2">
    <source>
        <dbReference type="EMBL" id="MBC2287794.1"/>
    </source>
</evidence>
<organism evidence="2 4">
    <name type="scientific">Listeria farberi</name>
    <dbReference type="NCBI Taxonomy" id="2713500"/>
    <lineage>
        <taxon>Bacteria</taxon>
        <taxon>Bacillati</taxon>
        <taxon>Bacillota</taxon>
        <taxon>Bacilli</taxon>
        <taxon>Bacillales</taxon>
        <taxon>Listeriaceae</taxon>
        <taxon>Listeria</taxon>
    </lineage>
</organism>